<feature type="non-terminal residue" evidence="1">
    <location>
        <position position="1"/>
    </location>
</feature>
<proteinExistence type="predicted"/>
<keyword evidence="2" id="KW-1185">Reference proteome</keyword>
<evidence type="ECO:0000313" key="1">
    <source>
        <dbReference type="EMBL" id="KAH0929927.1"/>
    </source>
</evidence>
<dbReference type="EMBL" id="JAGKQM010000004">
    <property type="protein sequence ID" value="KAH0929927.1"/>
    <property type="molecule type" value="Genomic_DNA"/>
</dbReference>
<comment type="caution">
    <text evidence="1">The sequence shown here is derived from an EMBL/GenBank/DDBJ whole genome shotgun (WGS) entry which is preliminary data.</text>
</comment>
<gene>
    <name evidence="1" type="ORF">HID58_015654</name>
</gene>
<accession>A0ABQ8DKR0</accession>
<reference evidence="1 2" key="1">
    <citation type="submission" date="2021-05" db="EMBL/GenBank/DDBJ databases">
        <title>Genome Assembly of Synthetic Allotetraploid Brassica napus Reveals Homoeologous Exchanges between Subgenomes.</title>
        <authorList>
            <person name="Davis J.T."/>
        </authorList>
    </citation>
    <scope>NUCLEOTIDE SEQUENCE [LARGE SCALE GENOMIC DNA]</scope>
    <source>
        <strain evidence="2">cv. Da-Ae</strain>
        <tissue evidence="1">Seedling</tissue>
    </source>
</reference>
<organism evidence="1 2">
    <name type="scientific">Brassica napus</name>
    <name type="common">Rape</name>
    <dbReference type="NCBI Taxonomy" id="3708"/>
    <lineage>
        <taxon>Eukaryota</taxon>
        <taxon>Viridiplantae</taxon>
        <taxon>Streptophyta</taxon>
        <taxon>Embryophyta</taxon>
        <taxon>Tracheophyta</taxon>
        <taxon>Spermatophyta</taxon>
        <taxon>Magnoliopsida</taxon>
        <taxon>eudicotyledons</taxon>
        <taxon>Gunneridae</taxon>
        <taxon>Pentapetalae</taxon>
        <taxon>rosids</taxon>
        <taxon>malvids</taxon>
        <taxon>Brassicales</taxon>
        <taxon>Brassicaceae</taxon>
        <taxon>Brassiceae</taxon>
        <taxon>Brassica</taxon>
    </lineage>
</organism>
<protein>
    <recommendedName>
        <fullName evidence="3">DDE-1 domain-containing protein</fullName>
    </recommendedName>
</protein>
<evidence type="ECO:0000313" key="2">
    <source>
        <dbReference type="Proteomes" id="UP000824890"/>
    </source>
</evidence>
<dbReference type="Proteomes" id="UP000824890">
    <property type="component" value="Unassembled WGS sequence"/>
</dbReference>
<name>A0ABQ8DKR0_BRANA</name>
<sequence>LPNHWIAQLERYFGRTRCFAKIMILDCLPTHLSALHLDELVWLALKSETYSTKSVKEARAWQNAQELKSSLSLLITTSKSSQLIPLPT</sequence>
<evidence type="ECO:0008006" key="3">
    <source>
        <dbReference type="Google" id="ProtNLM"/>
    </source>
</evidence>